<reference evidence="1 2" key="1">
    <citation type="journal article" date="2015" name="Nature">
        <title>rRNA introns, odd ribosomes, and small enigmatic genomes across a large radiation of phyla.</title>
        <authorList>
            <person name="Brown C.T."/>
            <person name="Hug L.A."/>
            <person name="Thomas B.C."/>
            <person name="Sharon I."/>
            <person name="Castelle C.J."/>
            <person name="Singh A."/>
            <person name="Wilkins M.J."/>
            <person name="Williams K.H."/>
            <person name="Banfield J.F."/>
        </authorList>
    </citation>
    <scope>NUCLEOTIDE SEQUENCE [LARGE SCALE GENOMIC DNA]</scope>
</reference>
<dbReference type="Proteomes" id="UP000034293">
    <property type="component" value="Unassembled WGS sequence"/>
</dbReference>
<evidence type="ECO:0000313" key="2">
    <source>
        <dbReference type="Proteomes" id="UP000034293"/>
    </source>
</evidence>
<comment type="caution">
    <text evidence="1">The sequence shown here is derived from an EMBL/GenBank/DDBJ whole genome shotgun (WGS) entry which is preliminary data.</text>
</comment>
<gene>
    <name evidence="1" type="ORF">UU02_C0021G0011</name>
</gene>
<proteinExistence type="predicted"/>
<sequence>MSEKTDSEEIEEGSSSVADLFNELVKSIVEKQNPKVGVYVSNPDEQILVQNWLATKHTQDFLKQGLKGKYTSLGIVHRIDNTYGQVKVGLINKWGLFGFVYERGAERFKEAQNGFKVGDVVLQEVDGTTINSVRPLHLSKEISLKVIDNIKRLHDKMSDST</sequence>
<evidence type="ECO:0000313" key="1">
    <source>
        <dbReference type="EMBL" id="KKR63695.1"/>
    </source>
</evidence>
<dbReference type="EMBL" id="LBZA01000021">
    <property type="protein sequence ID" value="KKR63695.1"/>
    <property type="molecule type" value="Genomic_DNA"/>
</dbReference>
<protein>
    <submittedName>
        <fullName evidence="1">Uncharacterized protein</fullName>
    </submittedName>
</protein>
<dbReference type="AlphaFoldDB" id="A0A0G0UVP7"/>
<name>A0A0G0UVP7_9BACT</name>
<accession>A0A0G0UVP7</accession>
<organism evidence="1 2">
    <name type="scientific">Candidatus Woesebacteria bacterium GW2011_GWA1_40_43</name>
    <dbReference type="NCBI Taxonomy" id="1618553"/>
    <lineage>
        <taxon>Bacteria</taxon>
        <taxon>Candidatus Woeseibacteriota</taxon>
    </lineage>
</organism>